<evidence type="ECO:0000313" key="1">
    <source>
        <dbReference type="EMBL" id="MDE1455996.1"/>
    </source>
</evidence>
<dbReference type="AlphaFoldDB" id="A0AAW6KQI5"/>
<comment type="caution">
    <text evidence="1">The sequence shown here is derived from an EMBL/GenBank/DDBJ whole genome shotgun (WGS) entry which is preliminary data.</text>
</comment>
<feature type="non-terminal residue" evidence="1">
    <location>
        <position position="84"/>
    </location>
</feature>
<organism evidence="1 2">
    <name type="scientific">Bacillus paralicheniformis</name>
    <dbReference type="NCBI Taxonomy" id="1648923"/>
    <lineage>
        <taxon>Bacteria</taxon>
        <taxon>Bacillati</taxon>
        <taxon>Bacillota</taxon>
        <taxon>Bacilli</taxon>
        <taxon>Bacillales</taxon>
        <taxon>Bacillaceae</taxon>
        <taxon>Bacillus</taxon>
    </lineage>
</organism>
<keyword evidence="1" id="KW-0418">Kinase</keyword>
<dbReference type="Proteomes" id="UP001216709">
    <property type="component" value="Unassembled WGS sequence"/>
</dbReference>
<dbReference type="GO" id="GO:0016301">
    <property type="term" value="F:kinase activity"/>
    <property type="evidence" value="ECO:0007669"/>
    <property type="project" value="UniProtKB-KW"/>
</dbReference>
<feature type="non-terminal residue" evidence="1">
    <location>
        <position position="1"/>
    </location>
</feature>
<sequence>AVLKKLLSLTGLKTAWLFLIDEKGRFELAASVRLPQALSYRHEGSCYCLEQYRDGKLDRAKNIIHCRRITTAMRQKTGDPEGIT</sequence>
<gene>
    <name evidence="1" type="ORF">PVN32_28260</name>
</gene>
<proteinExistence type="predicted"/>
<keyword evidence="1" id="KW-0808">Transferase</keyword>
<protein>
    <submittedName>
        <fullName evidence="1">Histidine kinase</fullName>
    </submittedName>
</protein>
<evidence type="ECO:0000313" key="2">
    <source>
        <dbReference type="Proteomes" id="UP001216709"/>
    </source>
</evidence>
<reference evidence="1" key="1">
    <citation type="submission" date="2022-12" db="EMBL/GenBank/DDBJ databases">
        <title>Draft Genome Sequences of Bacillus licheniformis and Bacillus paralicheniformis strains isolated from Irish skim milk powders.</title>
        <authorList>
            <person name="Lourenco A."/>
            <person name="Li F."/>
            <person name="Geraldine D."/>
            <person name="Tobin J.T."/>
            <person name="Butler F."/>
            <person name="Jordan K."/>
            <person name="Obrien T."/>
        </authorList>
    </citation>
    <scope>NUCLEOTIDE SEQUENCE</scope>
    <source>
        <strain evidence="1">3370</strain>
    </source>
</reference>
<name>A0AAW6KQI5_9BACI</name>
<dbReference type="EMBL" id="JARAFO010001015">
    <property type="protein sequence ID" value="MDE1455996.1"/>
    <property type="molecule type" value="Genomic_DNA"/>
</dbReference>
<accession>A0AAW6KQI5</accession>